<evidence type="ECO:0000259" key="11">
    <source>
        <dbReference type="PROSITE" id="PS50016"/>
    </source>
</evidence>
<dbReference type="InterPro" id="IPR049775">
    <property type="entry name" value="AF10_ePHD"/>
</dbReference>
<feature type="compositionally biased region" description="Low complexity" evidence="10">
    <location>
        <begin position="211"/>
        <end position="222"/>
    </location>
</feature>
<keyword evidence="7" id="KW-0539">Nucleus</keyword>
<evidence type="ECO:0000313" key="13">
    <source>
        <dbReference type="EMBL" id="ELK16966.1"/>
    </source>
</evidence>
<feature type="region of interest" description="Disordered" evidence="10">
    <location>
        <begin position="582"/>
        <end position="620"/>
    </location>
</feature>
<proteinExistence type="predicted"/>
<dbReference type="InterPro" id="IPR011011">
    <property type="entry name" value="Znf_FYVE_PHD"/>
</dbReference>
<keyword evidence="5 8" id="KW-0863">Zinc-finger</keyword>
<dbReference type="SMART" id="SM00249">
    <property type="entry name" value="PHD"/>
    <property type="match status" value="2"/>
</dbReference>
<feature type="compositionally biased region" description="Polar residues" evidence="10">
    <location>
        <begin position="337"/>
        <end position="350"/>
    </location>
</feature>
<reference evidence="14" key="1">
    <citation type="journal article" date="2013" name="Science">
        <title>Comparative analysis of bat genomes provides insight into the evolution of flight and immunity.</title>
        <authorList>
            <person name="Zhang G."/>
            <person name="Cowled C."/>
            <person name="Shi Z."/>
            <person name="Huang Z."/>
            <person name="Bishop-Lilly K.A."/>
            <person name="Fang X."/>
            <person name="Wynne J.W."/>
            <person name="Xiong Z."/>
            <person name="Baker M.L."/>
            <person name="Zhao W."/>
            <person name="Tachedjian M."/>
            <person name="Zhu Y."/>
            <person name="Zhou P."/>
            <person name="Jiang X."/>
            <person name="Ng J."/>
            <person name="Yang L."/>
            <person name="Wu L."/>
            <person name="Xiao J."/>
            <person name="Feng Y."/>
            <person name="Chen Y."/>
            <person name="Sun X."/>
            <person name="Zhang Y."/>
            <person name="Marsh G.A."/>
            <person name="Crameri G."/>
            <person name="Broder C.C."/>
            <person name="Frey K.G."/>
            <person name="Wang L.F."/>
            <person name="Wang J."/>
        </authorList>
    </citation>
    <scope>NUCLEOTIDE SEQUENCE [LARGE SCALE GENOMIC DNA]</scope>
</reference>
<dbReference type="Pfam" id="PF13832">
    <property type="entry name" value="zf-HC5HC2H_2"/>
    <property type="match status" value="1"/>
</dbReference>
<dbReference type="InterPro" id="IPR001965">
    <property type="entry name" value="Znf_PHD"/>
</dbReference>
<evidence type="ECO:0000256" key="5">
    <source>
        <dbReference type="ARBA" id="ARBA00022771"/>
    </source>
</evidence>
<feature type="region of interest" description="Disordered" evidence="10">
    <location>
        <begin position="293"/>
        <end position="504"/>
    </location>
</feature>
<dbReference type="InterPro" id="IPR034732">
    <property type="entry name" value="EPHD"/>
</dbReference>
<dbReference type="InterPro" id="IPR049781">
    <property type="entry name" value="AF10/AF17_PHD"/>
</dbReference>
<dbReference type="FunFam" id="3.30.40.10:FF:000042">
    <property type="entry name" value="protein AF-10 isoform X1"/>
    <property type="match status" value="1"/>
</dbReference>
<dbReference type="PROSITE" id="PS01359">
    <property type="entry name" value="ZF_PHD_1"/>
    <property type="match status" value="1"/>
</dbReference>
<feature type="compositionally biased region" description="Low complexity" evidence="10">
    <location>
        <begin position="582"/>
        <end position="593"/>
    </location>
</feature>
<evidence type="ECO:0000256" key="10">
    <source>
        <dbReference type="SAM" id="MobiDB-lite"/>
    </source>
</evidence>
<evidence type="ECO:0000313" key="14">
    <source>
        <dbReference type="Proteomes" id="UP000010552"/>
    </source>
</evidence>
<feature type="region of interest" description="Disordered" evidence="10">
    <location>
        <begin position="660"/>
        <end position="708"/>
    </location>
</feature>
<accession>L5L133</accession>
<feature type="compositionally biased region" description="Low complexity" evidence="10">
    <location>
        <begin position="672"/>
        <end position="695"/>
    </location>
</feature>
<dbReference type="InterPro" id="IPR019786">
    <property type="entry name" value="Zinc_finger_PHD-type_CS"/>
</dbReference>
<dbReference type="SUPFAM" id="SSF57903">
    <property type="entry name" value="FYVE/PHD zinc finger"/>
    <property type="match status" value="1"/>
</dbReference>
<keyword evidence="2" id="KW-0597">Phosphoprotein</keyword>
<feature type="compositionally biased region" description="Polar residues" evidence="10">
    <location>
        <begin position="660"/>
        <end position="671"/>
    </location>
</feature>
<protein>
    <submittedName>
        <fullName evidence="13">Protein AF-10</fullName>
    </submittedName>
</protein>
<dbReference type="InterPro" id="IPR049773">
    <property type="entry name" value="AF10-like_CC"/>
</dbReference>
<feature type="compositionally biased region" description="Polar residues" evidence="10">
    <location>
        <begin position="594"/>
        <end position="603"/>
    </location>
</feature>
<feature type="coiled-coil region" evidence="9">
    <location>
        <begin position="741"/>
        <end position="778"/>
    </location>
</feature>
<keyword evidence="3" id="KW-0479">Metal-binding</keyword>
<dbReference type="FunCoup" id="L5L133">
    <property type="interactions" value="3081"/>
</dbReference>
<dbReference type="CDD" id="cd15708">
    <property type="entry name" value="ePHD_AF10"/>
    <property type="match status" value="1"/>
</dbReference>
<dbReference type="Proteomes" id="UP000010552">
    <property type="component" value="Unassembled WGS sequence"/>
</dbReference>
<feature type="compositionally biased region" description="Basic and acidic residues" evidence="10">
    <location>
        <begin position="223"/>
        <end position="240"/>
    </location>
</feature>
<dbReference type="CDD" id="cd20901">
    <property type="entry name" value="CC_AF10"/>
    <property type="match status" value="1"/>
</dbReference>
<organism evidence="13 14">
    <name type="scientific">Pteropus alecto</name>
    <name type="common">Black flying fox</name>
    <dbReference type="NCBI Taxonomy" id="9402"/>
    <lineage>
        <taxon>Eukaryota</taxon>
        <taxon>Metazoa</taxon>
        <taxon>Chordata</taxon>
        <taxon>Craniata</taxon>
        <taxon>Vertebrata</taxon>
        <taxon>Euteleostomi</taxon>
        <taxon>Mammalia</taxon>
        <taxon>Eutheria</taxon>
        <taxon>Laurasiatheria</taxon>
        <taxon>Chiroptera</taxon>
        <taxon>Yinpterochiroptera</taxon>
        <taxon>Pteropodoidea</taxon>
        <taxon>Pteropodidae</taxon>
        <taxon>Pteropodinae</taxon>
        <taxon>Pteropus</taxon>
    </lineage>
</organism>
<dbReference type="AlphaFoldDB" id="L5L133"/>
<dbReference type="FunFam" id="3.30.40.10:FF:000053">
    <property type="entry name" value="protein AF-10 isoform X2"/>
    <property type="match status" value="1"/>
</dbReference>
<evidence type="ECO:0000259" key="12">
    <source>
        <dbReference type="PROSITE" id="PS51805"/>
    </source>
</evidence>
<evidence type="ECO:0000256" key="1">
    <source>
        <dbReference type="ARBA" id="ARBA00004123"/>
    </source>
</evidence>
<dbReference type="GO" id="GO:0005634">
    <property type="term" value="C:nucleus"/>
    <property type="evidence" value="ECO:0007669"/>
    <property type="project" value="UniProtKB-SubCell"/>
</dbReference>
<dbReference type="STRING" id="9402.L5L133"/>
<dbReference type="InterPro" id="IPR050701">
    <property type="entry name" value="Histone_Mod_Regulator"/>
</dbReference>
<dbReference type="GO" id="GO:0031491">
    <property type="term" value="F:nucleosome binding"/>
    <property type="evidence" value="ECO:0007669"/>
    <property type="project" value="TreeGrafter"/>
</dbReference>
<feature type="domain" description="PHD-type" evidence="11">
    <location>
        <begin position="134"/>
        <end position="197"/>
    </location>
</feature>
<keyword evidence="9" id="KW-0175">Coiled coil</keyword>
<gene>
    <name evidence="13" type="ORF">PAL_GLEAN10015850</name>
</gene>
<feature type="compositionally biased region" description="Polar residues" evidence="10">
    <location>
        <begin position="386"/>
        <end position="395"/>
    </location>
</feature>
<dbReference type="CDD" id="cd15574">
    <property type="entry name" value="PHD_AF10_AF17"/>
    <property type="match status" value="1"/>
</dbReference>
<dbReference type="eggNOG" id="KOG0956">
    <property type="taxonomic scope" value="Eukaryota"/>
</dbReference>
<dbReference type="EMBL" id="KB030418">
    <property type="protein sequence ID" value="ELK16966.1"/>
    <property type="molecule type" value="Genomic_DNA"/>
</dbReference>
<feature type="compositionally biased region" description="Basic residues" evidence="10">
    <location>
        <begin position="464"/>
        <end position="482"/>
    </location>
</feature>
<sequence length="1019" mass="108793">MVSSDRPVSLEDEVSHSMKEMIGGCCVCSDERGWAENPLVYCDGHGCSVAVHQACYGIVQVPTGPWFCRKCESQERAARVRCELCPHKDGALKRTDNGGWAHVVCALYIPEVQFANVSTMEPIVLQSVPHDRYNKTCYICDEQGRESKAATGACMTCNKHGCRQAFHVTCAQFAGLLCEEEGNGADNVQYCGYCKYHFSKLKKSKRGSNRSYDQSLSDSSSHSQDKHHEKEKKKYKEKDKHKQKHKKQPEPSPALVPSLTVTTEKTYTSTSSNSISGSLKRLEDTAARFTNANFQEVSAHTPSGKDVSEARGSEGKGKKSSAHSSGQRGRKPGGRNPGTTVSAASPFQQGSFSGTPGSVKSSSGSSVQSPQDFLSFTDSDLRNDSYTHSQQSSSTKDVHKGESGSQEGGVNSFSSIIGLPSTSAVISQPKSFENSPGDLGNSSLPTAGYKRAQTSGIEEETVKEKKRKGNKQSKHGPGRPKGNKNQENVSHLSVSSASPTSSVASAAGSITSSSLQKSPTLLRNGSLQSLSVGSSPVGSEISMQYRHDGACPTTTFSELLNAIHNGIYNSNDVAVSFPNVVSGSGSSTPVSSSHLPQQSSGHLQQVGALSPSAASTATPAVATTQANTLSGSSLSQAPSHMYGNRLNPNSSMAALIAQSENTQTDQDLGDNSRSLVGRGSSPRGSLSPRSPVSSLQIRYDQPGNNSLENLPPVAASIEQLLERQWSEGQQFLLEQGTPSDILGMLKSLHQLQVENRRLEEQIKNLTAKKERLQLLNAQLSVPFPTITTNPSPSHQMHAFSAQNAPATDSLNSSKSPHLGNSFLPDNSLPVLNQTVTSTIPAVPGVGGIIGALPGNQLAINGIVGALNGVIQTPVTISQNPAPLTHTTVPPNATHPMPATLTNSASGLGLLSDQQRQIFLHQQQFQQLLNSQQLTPEQHQALLYQLMQQHHHQQHHQPELQQLQISGPAQIPINNLLAGTQAPPLHPATTNPFLTIHGDNASQKVTRLSDKTGPVAQEKS</sequence>
<feature type="compositionally biased region" description="Basic and acidic residues" evidence="10">
    <location>
        <begin position="306"/>
        <end position="317"/>
    </location>
</feature>
<feature type="compositionally biased region" description="Low complexity" evidence="10">
    <location>
        <begin position="351"/>
        <end position="371"/>
    </location>
</feature>
<feature type="compositionally biased region" description="Low complexity" evidence="10">
    <location>
        <begin position="608"/>
        <end position="620"/>
    </location>
</feature>
<evidence type="ECO:0000256" key="9">
    <source>
        <dbReference type="SAM" id="Coils"/>
    </source>
</evidence>
<dbReference type="Gene3D" id="3.30.40.10">
    <property type="entry name" value="Zinc/RING finger domain, C3HC4 (zinc finger)"/>
    <property type="match status" value="2"/>
</dbReference>
<dbReference type="GO" id="GO:0006357">
    <property type="term" value="P:regulation of transcription by RNA polymerase II"/>
    <property type="evidence" value="ECO:0007669"/>
    <property type="project" value="TreeGrafter"/>
</dbReference>
<dbReference type="InterPro" id="IPR013083">
    <property type="entry name" value="Znf_RING/FYVE/PHD"/>
</dbReference>
<evidence type="ECO:0000256" key="4">
    <source>
        <dbReference type="ARBA" id="ARBA00022737"/>
    </source>
</evidence>
<keyword evidence="6" id="KW-0862">Zinc</keyword>
<comment type="subcellular location">
    <subcellularLocation>
        <location evidence="1">Nucleus</location>
    </subcellularLocation>
</comment>
<keyword evidence="14" id="KW-1185">Reference proteome</keyword>
<feature type="compositionally biased region" description="Polar residues" evidence="10">
    <location>
        <begin position="403"/>
        <end position="445"/>
    </location>
</feature>
<dbReference type="GO" id="GO:0008270">
    <property type="term" value="F:zinc ion binding"/>
    <property type="evidence" value="ECO:0007669"/>
    <property type="project" value="UniProtKB-KW"/>
</dbReference>
<dbReference type="Pfam" id="PF13831">
    <property type="entry name" value="PHD_2"/>
    <property type="match status" value="1"/>
</dbReference>
<dbReference type="InParanoid" id="L5L133"/>
<dbReference type="PROSITE" id="PS50016">
    <property type="entry name" value="ZF_PHD_2"/>
    <property type="match status" value="2"/>
</dbReference>
<dbReference type="PANTHER" id="PTHR13793:SF93">
    <property type="entry name" value="PROTEIN AF-10"/>
    <property type="match status" value="1"/>
</dbReference>
<dbReference type="PROSITE" id="PS51805">
    <property type="entry name" value="EPHD"/>
    <property type="match status" value="1"/>
</dbReference>
<dbReference type="InterPro" id="IPR019787">
    <property type="entry name" value="Znf_PHD-finger"/>
</dbReference>
<evidence type="ECO:0000256" key="6">
    <source>
        <dbReference type="ARBA" id="ARBA00022833"/>
    </source>
</evidence>
<evidence type="ECO:0000256" key="2">
    <source>
        <dbReference type="ARBA" id="ARBA00022553"/>
    </source>
</evidence>
<feature type="domain" description="PHD-type" evidence="11">
    <location>
        <begin position="22"/>
        <end position="74"/>
    </location>
</feature>
<dbReference type="PANTHER" id="PTHR13793">
    <property type="entry name" value="PHD FINGER PROTEINS"/>
    <property type="match status" value="1"/>
</dbReference>
<dbReference type="GO" id="GO:0042393">
    <property type="term" value="F:histone binding"/>
    <property type="evidence" value="ECO:0007669"/>
    <property type="project" value="UniProtKB-ARBA"/>
</dbReference>
<keyword evidence="4" id="KW-0677">Repeat</keyword>
<feature type="domain" description="PHD-type" evidence="12">
    <location>
        <begin position="79"/>
        <end position="198"/>
    </location>
</feature>
<evidence type="ECO:0000256" key="8">
    <source>
        <dbReference type="PROSITE-ProRule" id="PRU00146"/>
    </source>
</evidence>
<evidence type="ECO:0000256" key="7">
    <source>
        <dbReference type="ARBA" id="ARBA00023242"/>
    </source>
</evidence>
<evidence type="ECO:0000256" key="3">
    <source>
        <dbReference type="ARBA" id="ARBA00022723"/>
    </source>
</evidence>
<feature type="compositionally biased region" description="Low complexity" evidence="10">
    <location>
        <begin position="489"/>
        <end position="504"/>
    </location>
</feature>
<name>L5L133_PTEAL</name>
<feature type="region of interest" description="Disordered" evidence="10">
    <location>
        <begin position="206"/>
        <end position="260"/>
    </location>
</feature>